<protein>
    <submittedName>
        <fullName evidence="2">Uncharacterized protein</fullName>
    </submittedName>
</protein>
<evidence type="ECO:0000313" key="3">
    <source>
        <dbReference type="Proteomes" id="UP000012371"/>
    </source>
</evidence>
<dbReference type="EMBL" id="AOGW02000018">
    <property type="protein sequence ID" value="EMY59978.1"/>
    <property type="molecule type" value="Genomic_DNA"/>
</dbReference>
<proteinExistence type="predicted"/>
<gene>
    <name evidence="2" type="ORF">LEP1GSC203_1089</name>
</gene>
<feature type="transmembrane region" description="Helical" evidence="1">
    <location>
        <begin position="88"/>
        <end position="108"/>
    </location>
</feature>
<sequence>MKTSNIFLTTITILVPSLLFTFFLYNTRVSPEVNIILKIEENTSKPNLKDLKISKDSLIEIENVLEKTNRKETIEHLIPIFEREREHYILLISIISLILAVISTYFIFTRFVEKEEYIVIQQSIKNIDKEFKESLLNLKFNLVMQEIILTSASYEKKMILLDYDTKEKIIDKSQFLKYLNDEINDTIQPLSEFITSKNFHKIYPVLFNYTNSICIYCDHKKYETLLFDKLTENTIYQTLIANIKRIIGNNNFFAMKENWNKAHPTIIF</sequence>
<dbReference type="RefSeq" id="WP_002975221.1">
    <property type="nucleotide sequence ID" value="NZ_AOGW02000018.1"/>
</dbReference>
<reference evidence="2" key="1">
    <citation type="submission" date="2013-03" db="EMBL/GenBank/DDBJ databases">
        <authorList>
            <person name="Harkins D.M."/>
            <person name="Durkin A.S."/>
            <person name="Brinkac L.M."/>
            <person name="Haft D.H."/>
            <person name="Selengut J.D."/>
            <person name="Sanka R."/>
            <person name="DePew J."/>
            <person name="Purushe J."/>
            <person name="Hartskeerl R.A."/>
            <person name="Ahmed A."/>
            <person name="van der Linden H."/>
            <person name="Goris M.G.A."/>
            <person name="Vinetz J.M."/>
            <person name="Sutton G.G."/>
            <person name="Nierman W.C."/>
            <person name="Fouts D.E."/>
        </authorList>
    </citation>
    <scope>NUCLEOTIDE SEQUENCE [LARGE SCALE GENOMIC DNA]</scope>
    <source>
        <strain evidence="2">LT 11-33</strain>
    </source>
</reference>
<dbReference type="Proteomes" id="UP000012371">
    <property type="component" value="Unassembled WGS sequence"/>
</dbReference>
<keyword evidence="1" id="KW-0812">Transmembrane</keyword>
<dbReference type="AlphaFoldDB" id="N1VNF4"/>
<keyword evidence="1" id="KW-0472">Membrane</keyword>
<organism evidence="2 3">
    <name type="scientific">Leptospira terpstrae serovar Hualin str. LT 11-33 = ATCC 700639</name>
    <dbReference type="NCBI Taxonomy" id="1257025"/>
    <lineage>
        <taxon>Bacteria</taxon>
        <taxon>Pseudomonadati</taxon>
        <taxon>Spirochaetota</taxon>
        <taxon>Spirochaetia</taxon>
        <taxon>Leptospirales</taxon>
        <taxon>Leptospiraceae</taxon>
        <taxon>Leptospira</taxon>
    </lineage>
</organism>
<feature type="transmembrane region" description="Helical" evidence="1">
    <location>
        <begin position="6"/>
        <end position="25"/>
    </location>
</feature>
<evidence type="ECO:0000313" key="2">
    <source>
        <dbReference type="EMBL" id="EMY59978.1"/>
    </source>
</evidence>
<evidence type="ECO:0000256" key="1">
    <source>
        <dbReference type="SAM" id="Phobius"/>
    </source>
</evidence>
<comment type="caution">
    <text evidence="2">The sequence shown here is derived from an EMBL/GenBank/DDBJ whole genome shotgun (WGS) entry which is preliminary data.</text>
</comment>
<accession>N1VNF4</accession>
<keyword evidence="1" id="KW-1133">Transmembrane helix</keyword>
<name>N1VNF4_9LEPT</name>
<keyword evidence="3" id="KW-1185">Reference proteome</keyword>
<dbReference type="OrthoDB" id="346264at2"/>